<dbReference type="OrthoDB" id="594804at2759"/>
<gene>
    <name evidence="2" type="ORF">ISN44_As10g023670</name>
</gene>
<dbReference type="Pfam" id="PF00646">
    <property type="entry name" value="F-box"/>
    <property type="match status" value="1"/>
</dbReference>
<evidence type="ECO:0000313" key="3">
    <source>
        <dbReference type="Proteomes" id="UP000694251"/>
    </source>
</evidence>
<organism evidence="2 3">
    <name type="scientific">Arabidopsis suecica</name>
    <name type="common">Swedish thale-cress</name>
    <name type="synonym">Cardaminopsis suecica</name>
    <dbReference type="NCBI Taxonomy" id="45249"/>
    <lineage>
        <taxon>Eukaryota</taxon>
        <taxon>Viridiplantae</taxon>
        <taxon>Streptophyta</taxon>
        <taxon>Embryophyta</taxon>
        <taxon>Tracheophyta</taxon>
        <taxon>Spermatophyta</taxon>
        <taxon>Magnoliopsida</taxon>
        <taxon>eudicotyledons</taxon>
        <taxon>Gunneridae</taxon>
        <taxon>Pentapetalae</taxon>
        <taxon>rosids</taxon>
        <taxon>malvids</taxon>
        <taxon>Brassicales</taxon>
        <taxon>Brassicaceae</taxon>
        <taxon>Camelineae</taxon>
        <taxon>Arabidopsis</taxon>
    </lineage>
</organism>
<dbReference type="PANTHER" id="PTHR31900">
    <property type="entry name" value="F-BOX/RNI SUPERFAMILY PROTEIN-RELATED"/>
    <property type="match status" value="1"/>
</dbReference>
<dbReference type="InterPro" id="IPR001810">
    <property type="entry name" value="F-box_dom"/>
</dbReference>
<dbReference type="InterPro" id="IPR050232">
    <property type="entry name" value="FBL13/AtMIF1-like"/>
</dbReference>
<dbReference type="Pfam" id="PF08387">
    <property type="entry name" value="FBD"/>
    <property type="match status" value="1"/>
</dbReference>
<dbReference type="InterPro" id="IPR055411">
    <property type="entry name" value="LRR_FXL15/At3g58940/PEG3-like"/>
</dbReference>
<accession>A0A8T1ZYF6</accession>
<proteinExistence type="predicted"/>
<comment type="caution">
    <text evidence="2">The sequence shown here is derived from an EMBL/GenBank/DDBJ whole genome shotgun (WGS) entry which is preliminary data.</text>
</comment>
<dbReference type="Proteomes" id="UP000694251">
    <property type="component" value="Chromosome 10"/>
</dbReference>
<evidence type="ECO:0000259" key="1">
    <source>
        <dbReference type="SMART" id="SM00579"/>
    </source>
</evidence>
<protein>
    <submittedName>
        <fullName evidence="2">Leucine-rich repeat 2</fullName>
    </submittedName>
</protein>
<dbReference type="PANTHER" id="PTHR31900:SF28">
    <property type="entry name" value="FBD DOMAIN-CONTAINING PROTEIN"/>
    <property type="match status" value="1"/>
</dbReference>
<dbReference type="Pfam" id="PF24758">
    <property type="entry name" value="LRR_At5g56370"/>
    <property type="match status" value="1"/>
</dbReference>
<dbReference type="SMART" id="SM00579">
    <property type="entry name" value="FBD"/>
    <property type="match status" value="1"/>
</dbReference>
<name>A0A8T1ZYF6_ARASU</name>
<reference evidence="2 3" key="1">
    <citation type="submission" date="2020-12" db="EMBL/GenBank/DDBJ databases">
        <title>Concerted genomic and epigenomic changes stabilize Arabidopsis allopolyploids.</title>
        <authorList>
            <person name="Chen Z."/>
        </authorList>
    </citation>
    <scope>NUCLEOTIDE SEQUENCE [LARGE SCALE GENOMIC DNA]</scope>
    <source>
        <strain evidence="2">As9502</strain>
        <tissue evidence="2">Leaf</tissue>
    </source>
</reference>
<feature type="domain" description="FBD" evidence="1">
    <location>
        <begin position="350"/>
        <end position="420"/>
    </location>
</feature>
<evidence type="ECO:0000313" key="2">
    <source>
        <dbReference type="EMBL" id="KAG7565723.1"/>
    </source>
</evidence>
<dbReference type="AlphaFoldDB" id="A0A8T1ZYF6"/>
<sequence>MLSDSDMDRISGLSDEVLIKILMFVRTKVAVSTSLLSKRWEYLWMWLPKLEYGDRYSSPSECKRLECFLDKNLPLHRAPVLESFRLDLSSSYFTPESIKLWVVIALSHCVRELEVIYDSYPEKPNILPSNLYTCKSLVVLKLDGGILMDVPRMAFLPSLKTLYLLTVRYFNEESLQRLLSSCPVLEDLSVDFSENDCMGKPTVVVPSLLSLSLYIPHSFDIDGIVIETPSLTHFKLMDHNNKSHYCLVKNMPNLIEADIDVAFPNIKSLIGSITSVKRLVLCSEAMYDKSFLFNKLKHLKLCRCNEHSSDLLVRLLKDSSNLQALDLFEMADHDGNFDMVYWNQPSTVPQCILLSLQTLNWSEYAGTPEERDLAVYILKNAVHLKTTTISSVEVEVPKFEMIKELALSPRASTTCQLVFD</sequence>
<dbReference type="InterPro" id="IPR006566">
    <property type="entry name" value="FBD"/>
</dbReference>
<dbReference type="EMBL" id="JAEFBJ010000010">
    <property type="protein sequence ID" value="KAG7565723.1"/>
    <property type="molecule type" value="Genomic_DNA"/>
</dbReference>
<keyword evidence="3" id="KW-1185">Reference proteome</keyword>